<dbReference type="EMBL" id="QFOI01000528">
    <property type="protein sequence ID" value="PZP41314.1"/>
    <property type="molecule type" value="Genomic_DNA"/>
</dbReference>
<accession>A0A2W5EGV5</accession>
<dbReference type="Pfam" id="PF08327">
    <property type="entry name" value="AHSA1"/>
    <property type="match status" value="1"/>
</dbReference>
<dbReference type="SUPFAM" id="SSF55961">
    <property type="entry name" value="Bet v1-like"/>
    <property type="match status" value="1"/>
</dbReference>
<sequence>MIKVQVTVNAPIQQVWESYNNPSEIQKWNFASEDWYCPHAESDFVVGGRFSSTMSAKDNSFSFDFSGHFTEIIPDEKLAYHIEDGRNVVVLFSTIGKETHIDCSFEPEHENPEALQQEGWQAILNNFKSYVENKS</sequence>
<protein>
    <recommendedName>
        <fullName evidence="2">Activator of Hsp90 ATPase homologue 1/2-like C-terminal domain-containing protein</fullName>
    </recommendedName>
</protein>
<comment type="caution">
    <text evidence="3">The sequence shown here is derived from an EMBL/GenBank/DDBJ whole genome shotgun (WGS) entry which is preliminary data.</text>
</comment>
<gene>
    <name evidence="3" type="ORF">DI598_18350</name>
</gene>
<dbReference type="InterPro" id="IPR023393">
    <property type="entry name" value="START-like_dom_sf"/>
</dbReference>
<evidence type="ECO:0000256" key="1">
    <source>
        <dbReference type="ARBA" id="ARBA00006817"/>
    </source>
</evidence>
<organism evidence="3 4">
    <name type="scientific">Pseudopedobacter saltans</name>
    <dbReference type="NCBI Taxonomy" id="151895"/>
    <lineage>
        <taxon>Bacteria</taxon>
        <taxon>Pseudomonadati</taxon>
        <taxon>Bacteroidota</taxon>
        <taxon>Sphingobacteriia</taxon>
        <taxon>Sphingobacteriales</taxon>
        <taxon>Sphingobacteriaceae</taxon>
        <taxon>Pseudopedobacter</taxon>
    </lineage>
</organism>
<evidence type="ECO:0000313" key="3">
    <source>
        <dbReference type="EMBL" id="PZP41314.1"/>
    </source>
</evidence>
<name>A0A2W5EGV5_9SPHI</name>
<evidence type="ECO:0000313" key="4">
    <source>
        <dbReference type="Proteomes" id="UP000249645"/>
    </source>
</evidence>
<feature type="domain" description="Activator of Hsp90 ATPase homologue 1/2-like C-terminal" evidence="2">
    <location>
        <begin position="9"/>
        <end position="132"/>
    </location>
</feature>
<comment type="similarity">
    <text evidence="1">Belongs to the AHA1 family.</text>
</comment>
<proteinExistence type="inferred from homology"/>
<dbReference type="AlphaFoldDB" id="A0A2W5EGV5"/>
<dbReference type="Proteomes" id="UP000249645">
    <property type="component" value="Unassembled WGS sequence"/>
</dbReference>
<dbReference type="InterPro" id="IPR013538">
    <property type="entry name" value="ASHA1/2-like_C"/>
</dbReference>
<reference evidence="3 4" key="1">
    <citation type="submission" date="2017-11" db="EMBL/GenBank/DDBJ databases">
        <title>Infants hospitalized years apart are colonized by the same room-sourced microbial strains.</title>
        <authorList>
            <person name="Brooks B."/>
            <person name="Olm M.R."/>
            <person name="Firek B.A."/>
            <person name="Baker R."/>
            <person name="Thomas B.C."/>
            <person name="Morowitz M.J."/>
            <person name="Banfield J.F."/>
        </authorList>
    </citation>
    <scope>NUCLEOTIDE SEQUENCE [LARGE SCALE GENOMIC DNA]</scope>
    <source>
        <strain evidence="3">S2_009_000_R2_76</strain>
    </source>
</reference>
<dbReference type="Gene3D" id="3.30.530.20">
    <property type="match status" value="1"/>
</dbReference>
<evidence type="ECO:0000259" key="2">
    <source>
        <dbReference type="Pfam" id="PF08327"/>
    </source>
</evidence>